<proteinExistence type="predicted"/>
<dbReference type="AlphaFoldDB" id="A0A1H9QIG5"/>
<evidence type="ECO:0000313" key="2">
    <source>
        <dbReference type="EMBL" id="SER60207.1"/>
    </source>
</evidence>
<feature type="signal peptide" evidence="1">
    <location>
        <begin position="1"/>
        <end position="28"/>
    </location>
</feature>
<dbReference type="Proteomes" id="UP000199647">
    <property type="component" value="Unassembled WGS sequence"/>
</dbReference>
<sequence>MRRTVNSALFGRKPLRALLICSALMVSATGSSVVAEEQIPVIGKATTVVMKTMPTNTDADSIRTAVEVFVWGVSNNNAKAVYALAPRAEQKRYGSEQAVLTAFSASHPPLAYAQQLTFDSITQSRGQTSASFYIKDKQGLQWHASFGMTQDNAGAWHIANCAIEAAPGTLI</sequence>
<protein>
    <recommendedName>
        <fullName evidence="4">DUF4864 domain-containing protein</fullName>
    </recommendedName>
</protein>
<feature type="chain" id="PRO_5011617404" description="DUF4864 domain-containing protein" evidence="1">
    <location>
        <begin position="29"/>
        <end position="171"/>
    </location>
</feature>
<gene>
    <name evidence="2" type="ORF">SAMN05216548_12912</name>
</gene>
<evidence type="ECO:0000256" key="1">
    <source>
        <dbReference type="SAM" id="SignalP"/>
    </source>
</evidence>
<keyword evidence="1" id="KW-0732">Signal</keyword>
<dbReference type="Pfam" id="PF16156">
    <property type="entry name" value="DUF4864"/>
    <property type="match status" value="1"/>
</dbReference>
<dbReference type="EMBL" id="FOFG01000029">
    <property type="protein sequence ID" value="SER60207.1"/>
    <property type="molecule type" value="Genomic_DNA"/>
</dbReference>
<reference evidence="2 3" key="1">
    <citation type="submission" date="2016-10" db="EMBL/GenBank/DDBJ databases">
        <authorList>
            <person name="de Groot N.N."/>
        </authorList>
    </citation>
    <scope>NUCLEOTIDE SEQUENCE [LARGE SCALE GENOMIC DNA]</scope>
    <source>
        <strain evidence="2 3">A52C2</strain>
    </source>
</reference>
<dbReference type="OrthoDB" id="9130422at2"/>
<organism evidence="2 3">
    <name type="scientific">Faunimonas pinastri</name>
    <dbReference type="NCBI Taxonomy" id="1855383"/>
    <lineage>
        <taxon>Bacteria</taxon>
        <taxon>Pseudomonadati</taxon>
        <taxon>Pseudomonadota</taxon>
        <taxon>Alphaproteobacteria</taxon>
        <taxon>Hyphomicrobiales</taxon>
        <taxon>Afifellaceae</taxon>
        <taxon>Faunimonas</taxon>
    </lineage>
</organism>
<dbReference type="InterPro" id="IPR032347">
    <property type="entry name" value="DUF4864"/>
</dbReference>
<evidence type="ECO:0008006" key="4">
    <source>
        <dbReference type="Google" id="ProtNLM"/>
    </source>
</evidence>
<keyword evidence="3" id="KW-1185">Reference proteome</keyword>
<accession>A0A1H9QIG5</accession>
<evidence type="ECO:0000313" key="3">
    <source>
        <dbReference type="Proteomes" id="UP000199647"/>
    </source>
</evidence>
<name>A0A1H9QIG5_9HYPH</name>